<dbReference type="AlphaFoldDB" id="A0A445MT35"/>
<sequence>MRIMAKKIGNRNDPTKGAIILYQSPDGKAALDVRLDRETVWLNLNQMAGLFERDKSVISRHLGNVFKNGELERKSVFAFFATTASDGKTYKVEYFNLDAIISVGYRVNSKRGTQFRIWATNVLREHLVRGFTLNEKRLLEQETVWLTQQMMAELFQTTKQNIGQHLKNIFSDGELPENSVVKKFFTTAADGKRYETNFYNLDAIISVGYRVRNGSPLNRGQFYLISSVTPTLHTF</sequence>
<dbReference type="InterPro" id="IPR011204">
    <property type="entry name" value="Virulence_RhuM-like"/>
</dbReference>
<dbReference type="Pfam" id="PF13310">
    <property type="entry name" value="Virulence_RhuM"/>
    <property type="match status" value="1"/>
</dbReference>
<dbReference type="PANTHER" id="PTHR35810:SF1">
    <property type="entry name" value="CYTOPLASMIC PROTEIN"/>
    <property type="match status" value="1"/>
</dbReference>
<protein>
    <submittedName>
        <fullName evidence="1">Uncharacterized protein</fullName>
    </submittedName>
</protein>
<proteinExistence type="predicted"/>
<gene>
    <name evidence="1" type="ORF">PITCH_A140083</name>
</gene>
<evidence type="ECO:0000313" key="1">
    <source>
        <dbReference type="EMBL" id="SPD72603.1"/>
    </source>
</evidence>
<dbReference type="EMBL" id="OJIN01000046">
    <property type="protein sequence ID" value="SPD72603.1"/>
    <property type="molecule type" value="Genomic_DNA"/>
</dbReference>
<dbReference type="PANTHER" id="PTHR35810">
    <property type="entry name" value="CYTOPLASMIC PROTEIN-RELATED"/>
    <property type="match status" value="1"/>
</dbReference>
<accession>A0A445MT35</accession>
<reference evidence="1" key="1">
    <citation type="submission" date="2018-01" db="EMBL/GenBank/DDBJ databases">
        <authorList>
            <person name="Regsiter A."/>
            <person name="William W."/>
        </authorList>
    </citation>
    <scope>NUCLEOTIDE SEQUENCE</scope>
    <source>
        <strain evidence="1">TRIP AH-1</strain>
    </source>
</reference>
<name>A0A445MT35_9BACT</name>
<organism evidence="1">
    <name type="scientific">uncultured Desulfobacterium sp</name>
    <dbReference type="NCBI Taxonomy" id="201089"/>
    <lineage>
        <taxon>Bacteria</taxon>
        <taxon>Pseudomonadati</taxon>
        <taxon>Thermodesulfobacteriota</taxon>
        <taxon>Desulfobacteria</taxon>
        <taxon>Desulfobacterales</taxon>
        <taxon>Desulfobacteriaceae</taxon>
        <taxon>Desulfobacterium</taxon>
        <taxon>environmental samples</taxon>
    </lineage>
</organism>